<sequence>MTQIRFYKENTPHVGYYADAEDVLTIAALERDGFIRDEIIVDDKETVEPKDDAELLDDDKETVEPKDDAELLDDDKETVEPKDDAETVADDEEKPKPRRRRRTVEK</sequence>
<dbReference type="EMBL" id="GQ403788">
    <property type="protein sequence ID" value="ADD25705.1"/>
    <property type="molecule type" value="Genomic_DNA"/>
</dbReference>
<name>D3W0D9_9CAUD</name>
<dbReference type="GeneID" id="24366509"/>
<keyword evidence="3" id="KW-1185">Reference proteome</keyword>
<reference evidence="2 3" key="1">
    <citation type="journal article" date="2010" name="Appl. Environ. Microbiol.">
        <title>Genome organization and characterization of the virulent lactococcal phage 1358 and its similarities to Listeria phages.</title>
        <authorList>
            <person name="Dupuis M.E."/>
            <person name="Moineau S."/>
        </authorList>
    </citation>
    <scope>NUCLEOTIDE SEQUENCE [LARGE SCALE GENOMIC DNA]</scope>
</reference>
<feature type="compositionally biased region" description="Basic residues" evidence="1">
    <location>
        <begin position="96"/>
        <end position="106"/>
    </location>
</feature>
<dbReference type="RefSeq" id="YP_009140395.1">
    <property type="nucleotide sequence ID" value="NC_027120.1"/>
</dbReference>
<feature type="region of interest" description="Disordered" evidence="1">
    <location>
        <begin position="50"/>
        <end position="106"/>
    </location>
</feature>
<proteinExistence type="predicted"/>
<dbReference type="Proteomes" id="UP000207683">
    <property type="component" value="Segment"/>
</dbReference>
<evidence type="ECO:0000256" key="1">
    <source>
        <dbReference type="SAM" id="MobiDB-lite"/>
    </source>
</evidence>
<evidence type="ECO:0000313" key="3">
    <source>
        <dbReference type="Proteomes" id="UP000207683"/>
    </source>
</evidence>
<organism evidence="2 3">
    <name type="scientific">Lactococcus phage 1358</name>
    <dbReference type="NCBI Taxonomy" id="741942"/>
    <lineage>
        <taxon>Viruses</taxon>
        <taxon>Duplodnaviria</taxon>
        <taxon>Heunggongvirae</taxon>
        <taxon>Uroviricota</taxon>
        <taxon>Caudoviricetes</taxon>
        <taxon>Whiteheadvirus</taxon>
        <taxon>Whiteheadvirus wv1358</taxon>
    </lineage>
</organism>
<dbReference type="KEGG" id="vg:24366509"/>
<evidence type="ECO:0000313" key="2">
    <source>
        <dbReference type="EMBL" id="ADD25705.1"/>
    </source>
</evidence>
<protein>
    <submittedName>
        <fullName evidence="2">Uncharacterized protein</fullName>
    </submittedName>
</protein>
<accession>D3W0D9</accession>